<dbReference type="EMBL" id="FTRV01000008">
    <property type="protein sequence ID" value="SPM26563.1"/>
    <property type="molecule type" value="Genomic_DNA"/>
</dbReference>
<evidence type="ECO:0000313" key="2">
    <source>
        <dbReference type="EMBL" id="SPM26563.1"/>
    </source>
</evidence>
<dbReference type="NCBIfam" id="NF008528">
    <property type="entry name" value="PRK11463.1-2"/>
    <property type="match status" value="1"/>
</dbReference>
<organism evidence="2 3">
    <name type="scientific">Mycobacterium terramassiliense</name>
    <dbReference type="NCBI Taxonomy" id="1841859"/>
    <lineage>
        <taxon>Bacteria</taxon>
        <taxon>Bacillati</taxon>
        <taxon>Actinomycetota</taxon>
        <taxon>Actinomycetes</taxon>
        <taxon>Mycobacteriales</taxon>
        <taxon>Mycobacteriaceae</taxon>
        <taxon>Mycobacterium</taxon>
    </lineage>
</organism>
<keyword evidence="1" id="KW-1133">Transmembrane helix</keyword>
<dbReference type="OrthoDB" id="4641426at2"/>
<protein>
    <submittedName>
        <fullName evidence="2">Protein affecting phage T7 exclusion by the F plasmid, UPF0716 family</fullName>
    </submittedName>
</protein>
<dbReference type="PANTHER" id="PTHR35335">
    <property type="entry name" value="UPF0716 PROTEIN FXSA"/>
    <property type="match status" value="1"/>
</dbReference>
<feature type="transmembrane region" description="Helical" evidence="1">
    <location>
        <begin position="6"/>
        <end position="24"/>
    </location>
</feature>
<dbReference type="PANTHER" id="PTHR35335:SF1">
    <property type="entry name" value="UPF0716 PROTEIN FXSA"/>
    <property type="match status" value="1"/>
</dbReference>
<proteinExistence type="predicted"/>
<dbReference type="GO" id="GO:0016020">
    <property type="term" value="C:membrane"/>
    <property type="evidence" value="ECO:0007669"/>
    <property type="project" value="InterPro"/>
</dbReference>
<dbReference type="RefSeq" id="WP_077096739.1">
    <property type="nucleotide sequence ID" value="NZ_LT717697.1"/>
</dbReference>
<keyword evidence="1" id="KW-0812">Transmembrane</keyword>
<keyword evidence="3" id="KW-1185">Reference proteome</keyword>
<dbReference type="AlphaFoldDB" id="A0A2U3N4W7"/>
<dbReference type="STRING" id="1841859.GCA_900157385_00032"/>
<feature type="transmembrane region" description="Helical" evidence="1">
    <location>
        <begin position="72"/>
        <end position="95"/>
    </location>
</feature>
<dbReference type="Proteomes" id="UP000241595">
    <property type="component" value="Unassembled WGS sequence"/>
</dbReference>
<keyword evidence="1" id="KW-0472">Membrane</keyword>
<feature type="transmembrane region" description="Helical" evidence="1">
    <location>
        <begin position="31"/>
        <end position="52"/>
    </location>
</feature>
<sequence length="176" mass="18937">MLSRLLLIYAVVELAAVIALVSTVGWGWTLLVLLATFLLGWGVLAPMAGSQLVRQIRQLRTDPGAVSEGTMVTLATVLILVPGLVTTALGLLLLVPRIRSLARPGLTALGVRGLRRRMPLITDARLFGADARRGYPGDDSHPADYIDGEVVDVREFRPPALPNEMRGGFPGHPGWD</sequence>
<evidence type="ECO:0000256" key="1">
    <source>
        <dbReference type="SAM" id="Phobius"/>
    </source>
</evidence>
<accession>A0A2U3N4W7</accession>
<dbReference type="Pfam" id="PF04186">
    <property type="entry name" value="FxsA"/>
    <property type="match status" value="1"/>
</dbReference>
<name>A0A2U3N4W7_9MYCO</name>
<dbReference type="InterPro" id="IPR007313">
    <property type="entry name" value="FxsA"/>
</dbReference>
<evidence type="ECO:0000313" key="3">
    <source>
        <dbReference type="Proteomes" id="UP000241595"/>
    </source>
</evidence>
<gene>
    <name evidence="2" type="ORF">MTAB308_38</name>
</gene>
<reference evidence="2 3" key="1">
    <citation type="submission" date="2017-01" db="EMBL/GenBank/DDBJ databases">
        <authorList>
            <consortium name="Urmite Genomes"/>
        </authorList>
    </citation>
    <scope>NUCLEOTIDE SEQUENCE [LARGE SCALE GENOMIC DNA]</scope>
    <source>
        <strain evidence="2 3">AB308</strain>
    </source>
</reference>